<keyword evidence="1" id="KW-0949">S-adenosyl-L-methionine</keyword>
<keyword evidence="3" id="KW-0489">Methyltransferase</keyword>
<dbReference type="RefSeq" id="WP_193183546.1">
    <property type="nucleotide sequence ID" value="NZ_JACVXA010000040.1"/>
</dbReference>
<evidence type="ECO:0000313" key="3">
    <source>
        <dbReference type="EMBL" id="MBE3639163.1"/>
    </source>
</evidence>
<keyword evidence="4" id="KW-1185">Reference proteome</keyword>
<evidence type="ECO:0000313" key="4">
    <source>
        <dbReference type="Proteomes" id="UP000609121"/>
    </source>
</evidence>
<organism evidence="3 4">
    <name type="scientific">Mangrovicoccus algicola</name>
    <dbReference type="NCBI Taxonomy" id="2771008"/>
    <lineage>
        <taxon>Bacteria</taxon>
        <taxon>Pseudomonadati</taxon>
        <taxon>Pseudomonadota</taxon>
        <taxon>Alphaproteobacteria</taxon>
        <taxon>Rhodobacterales</taxon>
        <taxon>Paracoccaceae</taxon>
        <taxon>Mangrovicoccus</taxon>
    </lineage>
</organism>
<proteinExistence type="predicted"/>
<keyword evidence="3" id="KW-0808">Transferase</keyword>
<dbReference type="Proteomes" id="UP000609121">
    <property type="component" value="Unassembled WGS sequence"/>
</dbReference>
<reference evidence="3" key="1">
    <citation type="submission" date="2020-09" db="EMBL/GenBank/DDBJ databases">
        <title>A novel bacterium of genus Mangrovicoccus, isolated from South China Sea.</title>
        <authorList>
            <person name="Huang H."/>
            <person name="Mo K."/>
            <person name="Hu Y."/>
        </authorList>
    </citation>
    <scope>NUCLEOTIDE SEQUENCE</scope>
    <source>
        <strain evidence="3">HB182678</strain>
    </source>
</reference>
<sequence length="254" mass="26168">MSDHDTPRAGQAWDADAYAHHAGFVAERGADIFAALAPRPGEAILDLGCGDGVLSARIAAAGATVTGLEPDPSMAAAARGRGLDVLEQDARAPFGTSAYDAVFSNAALHWIRDPQPVLANAFAALRPGGRLVAEQGGFGNVAAIRLALGAALEAAGAGPAAEPWDFPTPAVQAARLERAGFRVLRIALVPRPTPLPTGWAGWLATFGAPFLGGLDAATADRVIADCARRLAVLTDETGTAQADYVRLRFEAVRG</sequence>
<dbReference type="PROSITE" id="PS01131">
    <property type="entry name" value="RRNA_A_DIMETH"/>
    <property type="match status" value="1"/>
</dbReference>
<dbReference type="PANTHER" id="PTHR43861:SF1">
    <property type="entry name" value="TRANS-ACONITATE 2-METHYLTRANSFERASE"/>
    <property type="match status" value="1"/>
</dbReference>
<dbReference type="Gene3D" id="3.40.50.150">
    <property type="entry name" value="Vaccinia Virus protein VP39"/>
    <property type="match status" value="1"/>
</dbReference>
<dbReference type="AlphaFoldDB" id="A0A8J7D0A1"/>
<gene>
    <name evidence="3" type="ORF">ICN82_13230</name>
</gene>
<evidence type="ECO:0000256" key="1">
    <source>
        <dbReference type="ARBA" id="ARBA00022691"/>
    </source>
</evidence>
<dbReference type="Pfam" id="PF08241">
    <property type="entry name" value="Methyltransf_11"/>
    <property type="match status" value="1"/>
</dbReference>
<dbReference type="GO" id="GO:0000179">
    <property type="term" value="F:rRNA (adenine-N6,N6-)-dimethyltransferase activity"/>
    <property type="evidence" value="ECO:0007669"/>
    <property type="project" value="InterPro"/>
</dbReference>
<accession>A0A8J7D0A1</accession>
<dbReference type="InterPro" id="IPR029063">
    <property type="entry name" value="SAM-dependent_MTases_sf"/>
</dbReference>
<dbReference type="PANTHER" id="PTHR43861">
    <property type="entry name" value="TRANS-ACONITATE 2-METHYLTRANSFERASE-RELATED"/>
    <property type="match status" value="1"/>
</dbReference>
<evidence type="ECO:0000259" key="2">
    <source>
        <dbReference type="Pfam" id="PF08241"/>
    </source>
</evidence>
<dbReference type="EMBL" id="JACVXA010000040">
    <property type="protein sequence ID" value="MBE3639163.1"/>
    <property type="molecule type" value="Genomic_DNA"/>
</dbReference>
<dbReference type="InterPro" id="IPR020596">
    <property type="entry name" value="rRNA_Ade_Mease_Trfase_CS"/>
</dbReference>
<name>A0A8J7D0A1_9RHOB</name>
<comment type="caution">
    <text evidence="3">The sequence shown here is derived from an EMBL/GenBank/DDBJ whole genome shotgun (WGS) entry which is preliminary data.</text>
</comment>
<feature type="domain" description="Methyltransferase type 11" evidence="2">
    <location>
        <begin position="45"/>
        <end position="132"/>
    </location>
</feature>
<dbReference type="InterPro" id="IPR013216">
    <property type="entry name" value="Methyltransf_11"/>
</dbReference>
<dbReference type="SUPFAM" id="SSF53335">
    <property type="entry name" value="S-adenosyl-L-methionine-dependent methyltransferases"/>
    <property type="match status" value="1"/>
</dbReference>
<dbReference type="CDD" id="cd02440">
    <property type="entry name" value="AdoMet_MTases"/>
    <property type="match status" value="1"/>
</dbReference>
<protein>
    <submittedName>
        <fullName evidence="3">Class I SAM-dependent methyltransferase</fullName>
    </submittedName>
</protein>